<reference evidence="9" key="1">
    <citation type="submission" date="2016-04" db="EMBL/GenBank/DDBJ databases">
        <authorList>
            <person name="Nguyen H.D."/>
            <person name="Kesanakurti P."/>
            <person name="Cullis J."/>
            <person name="Levesque C.A."/>
            <person name="Hambleton S."/>
        </authorList>
    </citation>
    <scope>NUCLEOTIDE SEQUENCE</scope>
    <source>
        <strain evidence="9">DAOMC 238032</strain>
    </source>
</reference>
<dbReference type="InterPro" id="IPR036259">
    <property type="entry name" value="MFS_trans_sf"/>
</dbReference>
<keyword evidence="4 6" id="KW-0472">Membrane</keyword>
<organism evidence="9 10">
    <name type="scientific">Tilletia caries</name>
    <name type="common">wheat bunt fungus</name>
    <dbReference type="NCBI Taxonomy" id="13290"/>
    <lineage>
        <taxon>Eukaryota</taxon>
        <taxon>Fungi</taxon>
        <taxon>Dikarya</taxon>
        <taxon>Basidiomycota</taxon>
        <taxon>Ustilaginomycotina</taxon>
        <taxon>Exobasidiomycetes</taxon>
        <taxon>Tilletiales</taxon>
        <taxon>Tilletiaceae</taxon>
        <taxon>Tilletia</taxon>
    </lineage>
</organism>
<evidence type="ECO:0000256" key="2">
    <source>
        <dbReference type="ARBA" id="ARBA00022692"/>
    </source>
</evidence>
<evidence type="ECO:0000313" key="11">
    <source>
        <dbReference type="Proteomes" id="UP000836402"/>
    </source>
</evidence>
<dbReference type="Proteomes" id="UP000836402">
    <property type="component" value="Unassembled WGS sequence"/>
</dbReference>
<name>A0A177U847_9BASI</name>
<feature type="compositionally biased region" description="Basic and acidic residues" evidence="5">
    <location>
        <begin position="1"/>
        <end position="12"/>
    </location>
</feature>
<evidence type="ECO:0000313" key="9">
    <source>
        <dbReference type="EMBL" id="KAE8251920.1"/>
    </source>
</evidence>
<dbReference type="SUPFAM" id="SSF103473">
    <property type="entry name" value="MFS general substrate transporter"/>
    <property type="match status" value="1"/>
</dbReference>
<feature type="region of interest" description="Disordered" evidence="5">
    <location>
        <begin position="1"/>
        <end position="58"/>
    </location>
</feature>
<feature type="transmembrane region" description="Helical" evidence="6">
    <location>
        <begin position="212"/>
        <end position="235"/>
    </location>
</feature>
<feature type="transmembrane region" description="Helical" evidence="6">
    <location>
        <begin position="346"/>
        <end position="365"/>
    </location>
</feature>
<comment type="subcellular location">
    <subcellularLocation>
        <location evidence="1">Membrane</location>
        <topology evidence="1">Multi-pass membrane protein</topology>
    </subcellularLocation>
</comment>
<evidence type="ECO:0000256" key="3">
    <source>
        <dbReference type="ARBA" id="ARBA00022989"/>
    </source>
</evidence>
<feature type="compositionally biased region" description="Polar residues" evidence="5">
    <location>
        <begin position="551"/>
        <end position="560"/>
    </location>
</feature>
<dbReference type="GO" id="GO:0046943">
    <property type="term" value="F:carboxylic acid transmembrane transporter activity"/>
    <property type="evidence" value="ECO:0007669"/>
    <property type="project" value="TreeGrafter"/>
</dbReference>
<feature type="compositionally biased region" description="Basic and acidic residues" evidence="5">
    <location>
        <begin position="24"/>
        <end position="43"/>
    </location>
</feature>
<feature type="transmembrane region" description="Helical" evidence="6">
    <location>
        <begin position="141"/>
        <end position="163"/>
    </location>
</feature>
<dbReference type="PROSITE" id="PS50850">
    <property type="entry name" value="MFS"/>
    <property type="match status" value="1"/>
</dbReference>
<evidence type="ECO:0000256" key="1">
    <source>
        <dbReference type="ARBA" id="ARBA00004141"/>
    </source>
</evidence>
<comment type="caution">
    <text evidence="9">The sequence shown here is derived from an EMBL/GenBank/DDBJ whole genome shotgun (WGS) entry which is preliminary data.</text>
</comment>
<keyword evidence="11" id="KW-1185">Reference proteome</keyword>
<feature type="region of interest" description="Disordered" evidence="5">
    <location>
        <begin position="518"/>
        <end position="560"/>
    </location>
</feature>
<evidence type="ECO:0000259" key="7">
    <source>
        <dbReference type="PROSITE" id="PS50850"/>
    </source>
</evidence>
<feature type="compositionally biased region" description="Basic and acidic residues" evidence="5">
    <location>
        <begin position="530"/>
        <end position="544"/>
    </location>
</feature>
<feature type="transmembrane region" description="Helical" evidence="6">
    <location>
        <begin position="467"/>
        <end position="487"/>
    </location>
</feature>
<evidence type="ECO:0000256" key="4">
    <source>
        <dbReference type="ARBA" id="ARBA00023136"/>
    </source>
</evidence>
<dbReference type="Pfam" id="PF00083">
    <property type="entry name" value="Sugar_tr"/>
    <property type="match status" value="1"/>
</dbReference>
<evidence type="ECO:0000256" key="5">
    <source>
        <dbReference type="SAM" id="MobiDB-lite"/>
    </source>
</evidence>
<feature type="transmembrane region" description="Helical" evidence="6">
    <location>
        <begin position="306"/>
        <end position="326"/>
    </location>
</feature>
<feature type="transmembrane region" description="Helical" evidence="6">
    <location>
        <begin position="169"/>
        <end position="191"/>
    </location>
</feature>
<dbReference type="AlphaFoldDB" id="A0A177U847"/>
<evidence type="ECO:0000313" key="8">
    <source>
        <dbReference type="EMBL" id="CAD6951450.1"/>
    </source>
</evidence>
<dbReference type="PANTHER" id="PTHR23508:SF10">
    <property type="entry name" value="CARBOXYLIC ACID TRANSPORTER PROTEIN HOMOLOG"/>
    <property type="match status" value="1"/>
</dbReference>
<dbReference type="GO" id="GO:0005886">
    <property type="term" value="C:plasma membrane"/>
    <property type="evidence" value="ECO:0007669"/>
    <property type="project" value="TreeGrafter"/>
</dbReference>
<protein>
    <recommendedName>
        <fullName evidence="7">Major facilitator superfamily (MFS) profile domain-containing protein</fullName>
    </recommendedName>
</protein>
<accession>A0A177U847</accession>
<dbReference type="Proteomes" id="UP000077671">
    <property type="component" value="Unassembled WGS sequence"/>
</dbReference>
<proteinExistence type="predicted"/>
<dbReference type="EMBL" id="CAJHJG010005629">
    <property type="protein sequence ID" value="CAD6951450.1"/>
    <property type="molecule type" value="Genomic_DNA"/>
</dbReference>
<keyword evidence="2 6" id="KW-0812">Transmembrane</keyword>
<reference evidence="9" key="2">
    <citation type="journal article" date="2019" name="IMA Fungus">
        <title>Genome sequencing and comparison of five Tilletia species to identify candidate genes for the detection of regulated species infecting wheat.</title>
        <authorList>
            <person name="Nguyen H.D.T."/>
            <person name="Sultana T."/>
            <person name="Kesanakurti P."/>
            <person name="Hambleton S."/>
        </authorList>
    </citation>
    <scope>NUCLEOTIDE SEQUENCE</scope>
    <source>
        <strain evidence="9">DAOMC 238032</strain>
    </source>
</reference>
<evidence type="ECO:0000313" key="10">
    <source>
        <dbReference type="Proteomes" id="UP000077671"/>
    </source>
</evidence>
<dbReference type="EMBL" id="LWDD02001167">
    <property type="protein sequence ID" value="KAE8251920.1"/>
    <property type="molecule type" value="Genomic_DNA"/>
</dbReference>
<dbReference type="InterPro" id="IPR020846">
    <property type="entry name" value="MFS_dom"/>
</dbReference>
<feature type="transmembrane region" description="Helical" evidence="6">
    <location>
        <begin position="255"/>
        <end position="276"/>
    </location>
</feature>
<feature type="transmembrane region" description="Helical" evidence="6">
    <location>
        <begin position="404"/>
        <end position="426"/>
    </location>
</feature>
<dbReference type="InterPro" id="IPR005828">
    <property type="entry name" value="MFS_sugar_transport-like"/>
</dbReference>
<sequence>MAAHPDTIRRQDQQAQAAVPSTIYKDDDEKASSSDEVNMDKKVAVSTPSTGGDNAVPTDAREEDLQKHSNIFAVLASGCALISDGYQNNLLTMANVLFTKRYGSAIYNSEVSTRVSNALLVGAVLGQVVVGIICDRIGRKSAIVLTTTLLVVSATFATASAPLHGSTEILFWWLTVARGGVGVGVGGEYPASSTSASEAANERYGRKKRGTVFILVTNVVLSLGGPLAVSVFLIVLSAARYANTNSPTDMHRLDIIWRVCFGIGALLPLIVFYFRWKIINSKVYRRGAIRHNVPYWLAVKRYWPRLIGTCGVWFLYDIVAFSSSIGSGTIISTVVKDSTLKNTAEYQLLLGAIALPGAVLGAFALPYFGSKYLLMTGFAGYLVIGLSIGLAWDKLITNAPAFVVLYGLLASFGNFGPGSVCGLVAAESYPTSLRGTFYGLSAAIGKTGAAVGVQTFRPIQDSLGKKWIFIIAAIVGVLGIIIAYFFVPDTTKLDFETEDEAWRQYLLANGWNHEMGDGSSVGPSHLASDMPRDEKTLGRDKGLLQDEEDASASSETGKGH</sequence>
<reference evidence="8" key="3">
    <citation type="submission" date="2020-10" db="EMBL/GenBank/DDBJ databases">
        <authorList>
            <person name="Sedaghatjoo S."/>
        </authorList>
    </citation>
    <scope>NUCLEOTIDE SEQUENCE</scope>
    <source>
        <strain evidence="8">AZH3</strain>
    </source>
</reference>
<dbReference type="Gene3D" id="1.20.1250.20">
    <property type="entry name" value="MFS general substrate transporter like domains"/>
    <property type="match status" value="1"/>
</dbReference>
<evidence type="ECO:0000256" key="6">
    <source>
        <dbReference type="SAM" id="Phobius"/>
    </source>
</evidence>
<feature type="transmembrane region" description="Helical" evidence="6">
    <location>
        <begin position="372"/>
        <end position="392"/>
    </location>
</feature>
<gene>
    <name evidence="9" type="ORF">A4X03_0g6291</name>
    <name evidence="8" type="ORF">JKIAZH3_G1886</name>
</gene>
<feature type="domain" description="Major facilitator superfamily (MFS) profile" evidence="7">
    <location>
        <begin position="73"/>
        <end position="491"/>
    </location>
</feature>
<keyword evidence="3 6" id="KW-1133">Transmembrane helix</keyword>
<dbReference type="PANTHER" id="PTHR23508">
    <property type="entry name" value="CARBOXYLIC ACID TRANSPORTER PROTEIN HOMOLOG"/>
    <property type="match status" value="1"/>
</dbReference>